<gene>
    <name evidence="7" type="ORF">CAOG_003458</name>
</gene>
<dbReference type="PROSITE" id="PS50215">
    <property type="entry name" value="ADAM_MEPRO"/>
    <property type="match status" value="1"/>
</dbReference>
<dbReference type="InterPro" id="IPR024079">
    <property type="entry name" value="MetalloPept_cat_dom_sf"/>
</dbReference>
<proteinExistence type="predicted"/>
<dbReference type="eggNOG" id="KOG3658">
    <property type="taxonomic scope" value="Eukaryota"/>
</dbReference>
<dbReference type="OrthoDB" id="2149267at2759"/>
<keyword evidence="4" id="KW-0732">Signal</keyword>
<feature type="transmembrane region" description="Helical" evidence="3">
    <location>
        <begin position="680"/>
        <end position="701"/>
    </location>
</feature>
<dbReference type="GO" id="GO:0004222">
    <property type="term" value="F:metalloendopeptidase activity"/>
    <property type="evidence" value="ECO:0007669"/>
    <property type="project" value="InterPro"/>
</dbReference>
<feature type="chain" id="PRO_5002266082" evidence="4">
    <location>
        <begin position="20"/>
        <end position="771"/>
    </location>
</feature>
<dbReference type="Proteomes" id="UP000008743">
    <property type="component" value="Unassembled WGS sequence"/>
</dbReference>
<name>A0A0D2VPQ8_CAPO3</name>
<evidence type="ECO:0000313" key="7">
    <source>
        <dbReference type="EMBL" id="KJE92502.1"/>
    </source>
</evidence>
<feature type="active site" evidence="2">
    <location>
        <position position="398"/>
    </location>
</feature>
<dbReference type="GO" id="GO:0007219">
    <property type="term" value="P:Notch signaling pathway"/>
    <property type="evidence" value="ECO:0007669"/>
    <property type="project" value="TreeGrafter"/>
</dbReference>
<protein>
    <submittedName>
        <fullName evidence="7">Uncharacterized protein</fullName>
    </submittedName>
</protein>
<dbReference type="InterPro" id="IPR036436">
    <property type="entry name" value="Disintegrin_dom_sf"/>
</dbReference>
<dbReference type="InterPro" id="IPR001762">
    <property type="entry name" value="Disintegrin_dom"/>
</dbReference>
<dbReference type="GO" id="GO:0046872">
    <property type="term" value="F:metal ion binding"/>
    <property type="evidence" value="ECO:0007669"/>
    <property type="project" value="UniProtKB-KW"/>
</dbReference>
<dbReference type="InterPro" id="IPR001590">
    <property type="entry name" value="Peptidase_M12B"/>
</dbReference>
<evidence type="ECO:0000313" key="8">
    <source>
        <dbReference type="Proteomes" id="UP000008743"/>
    </source>
</evidence>
<dbReference type="InterPro" id="IPR051489">
    <property type="entry name" value="ADAM_Metalloproteinase"/>
</dbReference>
<accession>A0A0D2VPQ8</accession>
<evidence type="ECO:0000259" key="6">
    <source>
        <dbReference type="PROSITE" id="PS50215"/>
    </source>
</evidence>
<feature type="binding site" evidence="2">
    <location>
        <position position="401"/>
    </location>
    <ligand>
        <name>Zn(2+)</name>
        <dbReference type="ChEBI" id="CHEBI:29105"/>
        <note>catalytic</note>
    </ligand>
</feature>
<keyword evidence="3" id="KW-1133">Transmembrane helix</keyword>
<evidence type="ECO:0000256" key="3">
    <source>
        <dbReference type="SAM" id="Phobius"/>
    </source>
</evidence>
<dbReference type="STRING" id="595528.A0A0D2VPQ8"/>
<dbReference type="PROSITE" id="PS50214">
    <property type="entry name" value="DISINTEGRIN_2"/>
    <property type="match status" value="1"/>
</dbReference>
<dbReference type="Gene3D" id="1.10.8.10">
    <property type="entry name" value="DNA helicase RuvA subunit, C-terminal domain"/>
    <property type="match status" value="1"/>
</dbReference>
<dbReference type="Gene3D" id="3.40.390.10">
    <property type="entry name" value="Collagenase (Catalytic Domain)"/>
    <property type="match status" value="1"/>
</dbReference>
<keyword evidence="3" id="KW-0472">Membrane</keyword>
<feature type="domain" description="Peptidase M12B" evidence="6">
    <location>
        <begin position="232"/>
        <end position="463"/>
    </location>
</feature>
<feature type="binding site" evidence="2">
    <location>
        <position position="397"/>
    </location>
    <ligand>
        <name>Zn(2+)</name>
        <dbReference type="ChEBI" id="CHEBI:29105"/>
        <note>catalytic</note>
    </ligand>
</feature>
<keyword evidence="3" id="KW-0812">Transmembrane</keyword>
<evidence type="ECO:0000256" key="4">
    <source>
        <dbReference type="SAM" id="SignalP"/>
    </source>
</evidence>
<dbReference type="SUPFAM" id="SSF55486">
    <property type="entry name" value="Metalloproteases ('zincins'), catalytic domain"/>
    <property type="match status" value="1"/>
</dbReference>
<dbReference type="AlphaFoldDB" id="A0A0D2VPQ8"/>
<dbReference type="Gene3D" id="4.10.70.10">
    <property type="entry name" value="Disintegrin domain"/>
    <property type="match status" value="1"/>
</dbReference>
<keyword evidence="2" id="KW-0479">Metal-binding</keyword>
<dbReference type="InterPro" id="IPR009060">
    <property type="entry name" value="UBA-like_sf"/>
</dbReference>
<feature type="signal peptide" evidence="4">
    <location>
        <begin position="1"/>
        <end position="19"/>
    </location>
</feature>
<dbReference type="PhylomeDB" id="A0A0D2VPQ8"/>
<dbReference type="Pfam" id="PF01562">
    <property type="entry name" value="Pep_M12B_propep"/>
    <property type="match status" value="1"/>
</dbReference>
<organism evidence="7 8">
    <name type="scientific">Capsaspora owczarzaki (strain ATCC 30864)</name>
    <dbReference type="NCBI Taxonomy" id="595528"/>
    <lineage>
        <taxon>Eukaryota</taxon>
        <taxon>Filasterea</taxon>
        <taxon>Capsaspora</taxon>
    </lineage>
</organism>
<dbReference type="SUPFAM" id="SSF46934">
    <property type="entry name" value="UBA-like"/>
    <property type="match status" value="1"/>
</dbReference>
<keyword evidence="1" id="KW-1015">Disulfide bond</keyword>
<reference evidence="8" key="1">
    <citation type="submission" date="2011-02" db="EMBL/GenBank/DDBJ databases">
        <title>The Genome Sequence of Capsaspora owczarzaki ATCC 30864.</title>
        <authorList>
            <person name="Russ C."/>
            <person name="Cuomo C."/>
            <person name="Burger G."/>
            <person name="Gray M.W."/>
            <person name="Holland P.W.H."/>
            <person name="King N."/>
            <person name="Lang F.B.F."/>
            <person name="Roger A.J."/>
            <person name="Ruiz-Trillo I."/>
            <person name="Young S.K."/>
            <person name="Zeng Q."/>
            <person name="Gargeya S."/>
            <person name="Alvarado L."/>
            <person name="Berlin A."/>
            <person name="Chapman S.B."/>
            <person name="Chen Z."/>
            <person name="Freedman E."/>
            <person name="Gellesch M."/>
            <person name="Goldberg J."/>
            <person name="Griggs A."/>
            <person name="Gujja S."/>
            <person name="Heilman E."/>
            <person name="Heiman D."/>
            <person name="Howarth C."/>
            <person name="Mehta T."/>
            <person name="Neiman D."/>
            <person name="Pearson M."/>
            <person name="Roberts A."/>
            <person name="Saif S."/>
            <person name="Shea T."/>
            <person name="Shenoy N."/>
            <person name="Sisk P."/>
            <person name="Stolte C."/>
            <person name="Sykes S."/>
            <person name="White J."/>
            <person name="Yandava C."/>
            <person name="Haas B."/>
            <person name="Nusbaum C."/>
            <person name="Birren B."/>
        </authorList>
    </citation>
    <scope>NUCLEOTIDE SEQUENCE</scope>
    <source>
        <strain evidence="8">ATCC 30864</strain>
    </source>
</reference>
<keyword evidence="2" id="KW-0862">Zinc</keyword>
<feature type="binding site" evidence="2">
    <location>
        <position position="407"/>
    </location>
    <ligand>
        <name>Zn(2+)</name>
        <dbReference type="ChEBI" id="CHEBI:29105"/>
        <note>catalytic</note>
    </ligand>
</feature>
<dbReference type="CDD" id="cd14279">
    <property type="entry name" value="CUE"/>
    <property type="match status" value="1"/>
</dbReference>
<keyword evidence="8" id="KW-1185">Reference proteome</keyword>
<dbReference type="GO" id="GO:0005886">
    <property type="term" value="C:plasma membrane"/>
    <property type="evidence" value="ECO:0007669"/>
    <property type="project" value="TreeGrafter"/>
</dbReference>
<dbReference type="InterPro" id="IPR002870">
    <property type="entry name" value="Peptidase_M12B_N"/>
</dbReference>
<feature type="domain" description="Disintegrin" evidence="5">
    <location>
        <begin position="463"/>
        <end position="545"/>
    </location>
</feature>
<dbReference type="PANTHER" id="PTHR45702">
    <property type="entry name" value="ADAM10/ADAM17 METALLOPEPTIDASE FAMILY MEMBER"/>
    <property type="match status" value="1"/>
</dbReference>
<dbReference type="SMART" id="SM00050">
    <property type="entry name" value="DISIN"/>
    <property type="match status" value="1"/>
</dbReference>
<dbReference type="EMBL" id="KE346363">
    <property type="protein sequence ID" value="KJE92502.1"/>
    <property type="molecule type" value="Genomic_DNA"/>
</dbReference>
<comment type="caution">
    <text evidence="2">Lacks conserved residue(s) required for the propagation of feature annotation.</text>
</comment>
<evidence type="ECO:0000259" key="5">
    <source>
        <dbReference type="PROSITE" id="PS50214"/>
    </source>
</evidence>
<dbReference type="Pfam" id="PF13574">
    <property type="entry name" value="Reprolysin_2"/>
    <property type="match status" value="1"/>
</dbReference>
<sequence>MRTAALLFAVAALFCAVDAASTGNMRRLSHDVLHFEPLSLGNAVMASHHSRSRRSAADTADATIPLEFEAYGRTFRVTLRPNTDMVKPSARVTIYSDAGTRVEPVDVSVAFKGSIQGHSSSAVYATVVESGDVVATMRDEDGEMYYIEPSHRHLREAHEFDHVIYRLSDVDLSAVDSDAESKAMSDLEDIMIRQGQTTRAQLDQAKTSRLRTFHEAAGIRRSNMRRSIGPAKYCNLHMVADFKFYEQYMGSPASQAPIMTKMMDLFNSEQAIYTDPDNVLIDPEVVNFYGFQIEHFSVFETATGVFAGAPSNEAVADYLNRFAGMDFSDVCLGTLFTHRDWSGTLGLAYVAYPTLTGTPGGICQARSGGKSTNAGLVTTLNFGSVVSAAVSQVTLAHEHGHNLGSPHDTSAACTPGGSNGNYIMYYAASDGSKVNNRKFSSCTKASVGAVLNDKGATCFEVASSGCGNRIVDPNEECDCGSTDVTSCHDYDPCCNTDCTLRTSAGATCSPFKTPCCDANTCSNPGNTAVVCNATTDGCQTPGHCDSAYPNSCHPREDEDDDVLCLCDGNGANCNGMCQSGACTKSRCEEFPAGYNGTECTSATEQCKIFCWNLSGTACIEFEIEVFRDTSYTCVFTDDGESSAGYCDGAGACKESNHDASLKNALSKALNNIKDWIVNNWYVVMAIVIAIVFLVVMARWYFSRKDRASANNDMPMKERSGSDAQASRKREARQNIKRMFPAVENEVLESALRNVGYDVQAAAAQLRQMGYQ</sequence>
<dbReference type="RefSeq" id="XP_004364297.2">
    <property type="nucleotide sequence ID" value="XM_004364240.2"/>
</dbReference>
<dbReference type="InParanoid" id="A0A0D2VPQ8"/>
<evidence type="ECO:0000256" key="2">
    <source>
        <dbReference type="PROSITE-ProRule" id="PRU00276"/>
    </source>
</evidence>
<dbReference type="GO" id="GO:0006509">
    <property type="term" value="P:membrane protein ectodomain proteolysis"/>
    <property type="evidence" value="ECO:0007669"/>
    <property type="project" value="TreeGrafter"/>
</dbReference>
<dbReference type="PANTHER" id="PTHR45702:SF2">
    <property type="entry name" value="KUZBANIAN, ISOFORM A"/>
    <property type="match status" value="1"/>
</dbReference>
<evidence type="ECO:0000256" key="1">
    <source>
        <dbReference type="ARBA" id="ARBA00023157"/>
    </source>
</evidence>